<reference evidence="3 4" key="1">
    <citation type="submission" date="2018-12" db="EMBL/GenBank/DDBJ databases">
        <title>The whole draft genome of Aquabacterium sp. SJQ9.</title>
        <authorList>
            <person name="Sun L."/>
            <person name="Gao X."/>
            <person name="Chen W."/>
            <person name="Huang K."/>
        </authorList>
    </citation>
    <scope>NUCLEOTIDE SEQUENCE [LARGE SCALE GENOMIC DNA]</scope>
    <source>
        <strain evidence="3 4">SJQ9</strain>
    </source>
</reference>
<dbReference type="EMBL" id="RSED01000008">
    <property type="protein sequence ID" value="RRS04103.1"/>
    <property type="molecule type" value="Genomic_DNA"/>
</dbReference>
<name>A0A3R8S8P3_9BURK</name>
<dbReference type="RefSeq" id="WP_125243507.1">
    <property type="nucleotide sequence ID" value="NZ_RSED01000008.1"/>
</dbReference>
<dbReference type="AlphaFoldDB" id="A0A3R8S8P3"/>
<evidence type="ECO:0000313" key="4">
    <source>
        <dbReference type="Proteomes" id="UP000269265"/>
    </source>
</evidence>
<keyword evidence="1" id="KW-0732">Signal</keyword>
<keyword evidence="4" id="KW-1185">Reference proteome</keyword>
<proteinExistence type="predicted"/>
<accession>A0A3R8S8P3</accession>
<organism evidence="3 4">
    <name type="scientific">Aquabacterium soli</name>
    <dbReference type="NCBI Taxonomy" id="2493092"/>
    <lineage>
        <taxon>Bacteria</taxon>
        <taxon>Pseudomonadati</taxon>
        <taxon>Pseudomonadota</taxon>
        <taxon>Betaproteobacteria</taxon>
        <taxon>Burkholderiales</taxon>
        <taxon>Aquabacterium</taxon>
    </lineage>
</organism>
<dbReference type="InterPro" id="IPR015168">
    <property type="entry name" value="SsuA/THI5"/>
</dbReference>
<feature type="domain" description="SsuA/THI5-like" evidence="2">
    <location>
        <begin position="48"/>
        <end position="248"/>
    </location>
</feature>
<dbReference type="PANTHER" id="PTHR31528">
    <property type="entry name" value="4-AMINO-5-HYDROXYMETHYL-2-METHYLPYRIMIDINE PHOSPHATE SYNTHASE THI11-RELATED"/>
    <property type="match status" value="1"/>
</dbReference>
<protein>
    <submittedName>
        <fullName evidence="3">ABC transporter substrate-binding protein</fullName>
    </submittedName>
</protein>
<dbReference type="Pfam" id="PF09084">
    <property type="entry name" value="NMT1"/>
    <property type="match status" value="1"/>
</dbReference>
<dbReference type="Gene3D" id="3.40.190.10">
    <property type="entry name" value="Periplasmic binding protein-like II"/>
    <property type="match status" value="2"/>
</dbReference>
<dbReference type="SUPFAM" id="SSF53850">
    <property type="entry name" value="Periplasmic binding protein-like II"/>
    <property type="match status" value="1"/>
</dbReference>
<dbReference type="OrthoDB" id="9180959at2"/>
<feature type="chain" id="PRO_5018541798" evidence="1">
    <location>
        <begin position="35"/>
        <end position="338"/>
    </location>
</feature>
<dbReference type="GO" id="GO:0009228">
    <property type="term" value="P:thiamine biosynthetic process"/>
    <property type="evidence" value="ECO:0007669"/>
    <property type="project" value="InterPro"/>
</dbReference>
<gene>
    <name evidence="3" type="ORF">EIP75_12025</name>
</gene>
<feature type="signal peptide" evidence="1">
    <location>
        <begin position="1"/>
        <end position="34"/>
    </location>
</feature>
<dbReference type="InterPro" id="IPR027939">
    <property type="entry name" value="NMT1/THI5"/>
</dbReference>
<evidence type="ECO:0000313" key="3">
    <source>
        <dbReference type="EMBL" id="RRS04103.1"/>
    </source>
</evidence>
<evidence type="ECO:0000259" key="2">
    <source>
        <dbReference type="Pfam" id="PF09084"/>
    </source>
</evidence>
<sequence>MIRRTNLSLSKFNKLALSAAASAAMLASALPAQAADKFTFLTNWYAQAEHGGFYQAQATGLYGKAGLDVTIKMGGPQVNLMQLLVAGQADCIMGYDVQTIKAWEQGIPAVTVAAAFQKDPAVIIAHPHVKKFEELKGKTILVGSAGLVTYWPWVKSKYGFTDSQVRPYTFNIQPFLADKDIAQQGYLASEPYSIEKEGKIKPSVFLLSDLGWPPYATTVVCTADTVKKKPKIVAAFVKASMEGWKSYLSADPAPGNALIKKDNPNMTDDLIANGIAKMKSEGMVLGGDAAQLGIGVLTDERMKKTFDMMVANKLVDPAKVDVKKTYTTQFVKDLKVMP</sequence>
<comment type="caution">
    <text evidence="3">The sequence shown here is derived from an EMBL/GenBank/DDBJ whole genome shotgun (WGS) entry which is preliminary data.</text>
</comment>
<evidence type="ECO:0000256" key="1">
    <source>
        <dbReference type="SAM" id="SignalP"/>
    </source>
</evidence>
<dbReference type="Proteomes" id="UP000269265">
    <property type="component" value="Unassembled WGS sequence"/>
</dbReference>
<dbReference type="PANTHER" id="PTHR31528:SF3">
    <property type="entry name" value="THIAMINE BIOSYNTHESIS PROTEIN HI_0357-RELATED"/>
    <property type="match status" value="1"/>
</dbReference>